<keyword evidence="1" id="KW-0812">Transmembrane</keyword>
<organism evidence="2 3">
    <name type="scientific">Kineosporia succinea</name>
    <dbReference type="NCBI Taxonomy" id="84632"/>
    <lineage>
        <taxon>Bacteria</taxon>
        <taxon>Bacillati</taxon>
        <taxon>Actinomycetota</taxon>
        <taxon>Actinomycetes</taxon>
        <taxon>Kineosporiales</taxon>
        <taxon>Kineosporiaceae</taxon>
        <taxon>Kineosporia</taxon>
    </lineage>
</organism>
<feature type="transmembrane region" description="Helical" evidence="1">
    <location>
        <begin position="40"/>
        <end position="58"/>
    </location>
</feature>
<dbReference type="EMBL" id="JAUSQZ010000001">
    <property type="protein sequence ID" value="MDP9829074.1"/>
    <property type="molecule type" value="Genomic_DNA"/>
</dbReference>
<evidence type="ECO:0000256" key="1">
    <source>
        <dbReference type="SAM" id="Phobius"/>
    </source>
</evidence>
<protein>
    <submittedName>
        <fullName evidence="2">Uncharacterized protein</fullName>
    </submittedName>
</protein>
<comment type="caution">
    <text evidence="2">The sequence shown here is derived from an EMBL/GenBank/DDBJ whole genome shotgun (WGS) entry which is preliminary data.</text>
</comment>
<evidence type="ECO:0000313" key="3">
    <source>
        <dbReference type="Proteomes" id="UP001235712"/>
    </source>
</evidence>
<keyword evidence="1" id="KW-0472">Membrane</keyword>
<reference evidence="2 3" key="1">
    <citation type="submission" date="2023-07" db="EMBL/GenBank/DDBJ databases">
        <title>Sequencing the genomes of 1000 actinobacteria strains.</title>
        <authorList>
            <person name="Klenk H.-P."/>
        </authorList>
    </citation>
    <scope>NUCLEOTIDE SEQUENCE [LARGE SCALE GENOMIC DNA]</scope>
    <source>
        <strain evidence="2 3">DSM 44388</strain>
    </source>
</reference>
<proteinExistence type="predicted"/>
<feature type="transmembrane region" description="Helical" evidence="1">
    <location>
        <begin position="95"/>
        <end position="115"/>
    </location>
</feature>
<dbReference type="Proteomes" id="UP001235712">
    <property type="component" value="Unassembled WGS sequence"/>
</dbReference>
<dbReference type="RefSeq" id="WP_307246916.1">
    <property type="nucleotide sequence ID" value="NZ_JAUSQZ010000001.1"/>
</dbReference>
<keyword evidence="3" id="KW-1185">Reference proteome</keyword>
<name>A0ABT9P8Q6_9ACTN</name>
<feature type="transmembrane region" description="Helical" evidence="1">
    <location>
        <begin position="135"/>
        <end position="159"/>
    </location>
</feature>
<accession>A0ABT9P8Q6</accession>
<feature type="transmembrane region" description="Helical" evidence="1">
    <location>
        <begin position="64"/>
        <end position="83"/>
    </location>
</feature>
<feature type="transmembrane region" description="Helical" evidence="1">
    <location>
        <begin position="6"/>
        <end position="28"/>
    </location>
</feature>
<keyword evidence="1" id="KW-1133">Transmembrane helix</keyword>
<evidence type="ECO:0000313" key="2">
    <source>
        <dbReference type="EMBL" id="MDP9829074.1"/>
    </source>
</evidence>
<gene>
    <name evidence="2" type="ORF">J2S57_004823</name>
</gene>
<sequence>MDIELPIDIALLALILLFGGYAAVIAAVVAHQRQHPRPAAVGLATLGLVPASFFVAIALVHVNYFAMVAFVALAVGTACYRVLRPDLGRRARGVAIGAALVTTTASLLVSYLAPMAFVATASTYLLVRRRITPRIALMATGTAFAGMLVVAGAVFYVGVSTM</sequence>